<keyword evidence="1" id="KW-1133">Transmembrane helix</keyword>
<dbReference type="EMBL" id="ADKM02000018">
    <property type="protein sequence ID" value="EGC04584.1"/>
    <property type="molecule type" value="Genomic_DNA"/>
</dbReference>
<evidence type="ECO:0000313" key="3">
    <source>
        <dbReference type="Proteomes" id="UP000004259"/>
    </source>
</evidence>
<feature type="transmembrane region" description="Helical" evidence="1">
    <location>
        <begin position="117"/>
        <end position="140"/>
    </location>
</feature>
<dbReference type="AlphaFoldDB" id="E9S864"/>
<dbReference type="OrthoDB" id="1821367at2"/>
<comment type="caution">
    <text evidence="2">The sequence shown here is derived from an EMBL/GenBank/DDBJ whole genome shotgun (WGS) entry which is preliminary data.</text>
</comment>
<keyword evidence="3" id="KW-1185">Reference proteome</keyword>
<proteinExistence type="predicted"/>
<reference evidence="2 3" key="1">
    <citation type="submission" date="2011-02" db="EMBL/GenBank/DDBJ databases">
        <authorList>
            <person name="Nelson K.E."/>
            <person name="Sutton G."/>
            <person name="Torralba M."/>
            <person name="Durkin S."/>
            <person name="Harkins D."/>
            <person name="Montgomery R."/>
            <person name="Ziemer C."/>
            <person name="Klaassens E."/>
            <person name="Ocuiv P."/>
            <person name="Morrison M."/>
        </authorList>
    </citation>
    <scope>NUCLEOTIDE SEQUENCE [LARGE SCALE GENOMIC DNA]</scope>
    <source>
        <strain evidence="2 3">8</strain>
    </source>
</reference>
<dbReference type="Proteomes" id="UP000004259">
    <property type="component" value="Unassembled WGS sequence"/>
</dbReference>
<accession>E9S864</accession>
<evidence type="ECO:0000256" key="1">
    <source>
        <dbReference type="SAM" id="Phobius"/>
    </source>
</evidence>
<dbReference type="RefSeq" id="WP_002847033.1">
    <property type="nucleotide sequence ID" value="NZ_ADKM02000018.1"/>
</dbReference>
<gene>
    <name evidence="2" type="ORF">CUS_7440</name>
</gene>
<name>E9S864_RUMAL</name>
<keyword evidence="1" id="KW-0812">Transmembrane</keyword>
<dbReference type="STRING" id="246199.CUS_7440"/>
<evidence type="ECO:0000313" key="2">
    <source>
        <dbReference type="EMBL" id="EGC04584.1"/>
    </source>
</evidence>
<protein>
    <submittedName>
        <fullName evidence="2">Uncharacterized protein</fullName>
    </submittedName>
</protein>
<keyword evidence="1" id="KW-0472">Membrane</keyword>
<organism evidence="2 3">
    <name type="scientific">Ruminococcus albus 8</name>
    <dbReference type="NCBI Taxonomy" id="246199"/>
    <lineage>
        <taxon>Bacteria</taxon>
        <taxon>Bacillati</taxon>
        <taxon>Bacillota</taxon>
        <taxon>Clostridia</taxon>
        <taxon>Eubacteriales</taxon>
        <taxon>Oscillospiraceae</taxon>
        <taxon>Ruminococcus</taxon>
    </lineage>
</organism>
<sequence length="141" mass="15540">MYEDMVKSIIAETLLISQLVRNIVMLKKARALRRDVKAGNTEKVKTRITFTRTAGTRSYMARAVYTVGGSKITGSTVCAVGFGELRRGKEKYVIVGKTDSSVFALDEQQTKDAVLTWWTFSVLAGIAVLFMAAGIVLEIIK</sequence>